<keyword evidence="5" id="KW-1185">Reference proteome</keyword>
<dbReference type="EMBL" id="CP050177">
    <property type="protein sequence ID" value="QIQ04149.1"/>
    <property type="molecule type" value="Genomic_DNA"/>
</dbReference>
<keyword evidence="3" id="KW-0732">Signal</keyword>
<dbReference type="AlphaFoldDB" id="A0A6G9H1I7"/>
<dbReference type="RefSeq" id="WP_167031345.1">
    <property type="nucleotide sequence ID" value="NZ_CP050177.1"/>
</dbReference>
<evidence type="ECO:0000313" key="4">
    <source>
        <dbReference type="EMBL" id="QIQ04149.1"/>
    </source>
</evidence>
<protein>
    <recommendedName>
        <fullName evidence="6">LPXTG cell wall anchor domain-containing protein</fullName>
    </recommendedName>
</protein>
<sequence length="336" mass="33485">MPIASRVTVWRLLGVSATAVALSAVAATSAYAGDCPGGRGWDKGHASDYKPGTGAGVKTATDRCEFSLDGVAWKASVQVDDLNLKPSGDGKVHVKVRSAGDAASCTASLASYRTFGPTWPTSGKQVFHDFDTVNVKAGATDTLDIAVPDAGCFAQVDLYRGSVKFDGRTDANDGFEHGDLPIGPERPVIKDKLIASWNGGTKDCTTQTVPTPGNTPSNTPSGTPSKTPSGTPEQTPAATTSPSESASGSATPSAGASETVAPTSTGSATPNATTSTSAAASGSATPSASTSSSVQGGLAETGGGNVMGTATGAAALLVAGGGVLFFMRRRGAARSH</sequence>
<feature type="compositionally biased region" description="Low complexity" evidence="1">
    <location>
        <begin position="208"/>
        <end position="293"/>
    </location>
</feature>
<keyword evidence="2" id="KW-0812">Transmembrane</keyword>
<keyword evidence="2" id="KW-0472">Membrane</keyword>
<keyword evidence="2" id="KW-1133">Transmembrane helix</keyword>
<evidence type="ECO:0008006" key="6">
    <source>
        <dbReference type="Google" id="ProtNLM"/>
    </source>
</evidence>
<dbReference type="KEGG" id="slia:HA039_19195"/>
<feature type="transmembrane region" description="Helical" evidence="2">
    <location>
        <begin position="306"/>
        <end position="327"/>
    </location>
</feature>
<evidence type="ECO:0000256" key="3">
    <source>
        <dbReference type="SAM" id="SignalP"/>
    </source>
</evidence>
<accession>A0A6G9H1I7</accession>
<evidence type="ECO:0000313" key="5">
    <source>
        <dbReference type="Proteomes" id="UP000501179"/>
    </source>
</evidence>
<evidence type="ECO:0000256" key="1">
    <source>
        <dbReference type="SAM" id="MobiDB-lite"/>
    </source>
</evidence>
<feature type="region of interest" description="Disordered" evidence="1">
    <location>
        <begin position="199"/>
        <end position="297"/>
    </location>
</feature>
<name>A0A6G9H1I7_9ACTN</name>
<organism evidence="4 5">
    <name type="scientific">Streptomyces liangshanensis</name>
    <dbReference type="NCBI Taxonomy" id="2717324"/>
    <lineage>
        <taxon>Bacteria</taxon>
        <taxon>Bacillati</taxon>
        <taxon>Actinomycetota</taxon>
        <taxon>Actinomycetes</taxon>
        <taxon>Kitasatosporales</taxon>
        <taxon>Streptomycetaceae</taxon>
        <taxon>Streptomyces</taxon>
    </lineage>
</organism>
<reference evidence="4 5" key="1">
    <citation type="submission" date="2020-03" db="EMBL/GenBank/DDBJ databases">
        <title>A novel species.</title>
        <authorList>
            <person name="Gao J."/>
        </authorList>
    </citation>
    <scope>NUCLEOTIDE SEQUENCE [LARGE SCALE GENOMIC DNA]</scope>
    <source>
        <strain evidence="4 5">QMT-12</strain>
    </source>
</reference>
<proteinExistence type="predicted"/>
<evidence type="ECO:0000256" key="2">
    <source>
        <dbReference type="SAM" id="Phobius"/>
    </source>
</evidence>
<feature type="signal peptide" evidence="3">
    <location>
        <begin position="1"/>
        <end position="32"/>
    </location>
</feature>
<gene>
    <name evidence="4" type="ORF">HA039_19195</name>
</gene>
<dbReference type="Proteomes" id="UP000501179">
    <property type="component" value="Chromosome"/>
</dbReference>
<feature type="chain" id="PRO_5026054781" description="LPXTG cell wall anchor domain-containing protein" evidence="3">
    <location>
        <begin position="33"/>
        <end position="336"/>
    </location>
</feature>